<gene>
    <name evidence="1" type="ORF">GNI_124510</name>
</gene>
<evidence type="ECO:0000313" key="2">
    <source>
        <dbReference type="Proteomes" id="UP000019763"/>
    </source>
</evidence>
<dbReference type="GeneID" id="22914392"/>
<sequence length="446" mass="50673">MSRVVGLGCDLFKPPSNRWVLDPASLPVTELLQYTPVQEYLRALERFCDPPTKAFETVLLQYPVSTVYIPSLDAEEELPATYQPNCPDVTIPEAFQNSVFLSVYEQIKLVTNLLVIPTSEMDQVGSFTGLPMDPGIPTFNMDSRCDEVQIFGSYILAFRDYISKVPDFSSLKEQIIAHFRSILCEMELALQTSRKHRLVLAENFVENLRGEMLYSPDEENLEEVVYNIFKVLRAYDTFVKDWTALSKQTLPFTRTRDAEMESIKAFGHSIRASSVMRSAQTDSVCLKVSRSELLVEKEKLKDLTRARARNKEVEKATQRDRPVVSPEMQELLASMAQERGQLSWDGMNLNNEDKSARKEESLLESPLLVSWLDSELGSYAPSFFYSLGSFLAAAQKATDNSQLRFLLDLLPAVRVRSEYDLMALTDYLSKRVYPSHVIAGQESQTE</sequence>
<dbReference type="RefSeq" id="XP_011131971.1">
    <property type="nucleotide sequence ID" value="XM_011133669.1"/>
</dbReference>
<evidence type="ECO:0000313" key="1">
    <source>
        <dbReference type="EMBL" id="EZG51416.1"/>
    </source>
</evidence>
<organism evidence="1 2">
    <name type="scientific">Gregarina niphandrodes</name>
    <name type="common">Septate eugregarine</name>
    <dbReference type="NCBI Taxonomy" id="110365"/>
    <lineage>
        <taxon>Eukaryota</taxon>
        <taxon>Sar</taxon>
        <taxon>Alveolata</taxon>
        <taxon>Apicomplexa</taxon>
        <taxon>Conoidasida</taxon>
        <taxon>Gregarinasina</taxon>
        <taxon>Eugregarinorida</taxon>
        <taxon>Gregarinidae</taxon>
        <taxon>Gregarina</taxon>
    </lineage>
</organism>
<comment type="caution">
    <text evidence="1">The sequence shown here is derived from an EMBL/GenBank/DDBJ whole genome shotgun (WGS) entry which is preliminary data.</text>
</comment>
<reference evidence="1" key="1">
    <citation type="submission" date="2013-12" db="EMBL/GenBank/DDBJ databases">
        <authorList>
            <person name="Omoto C.K."/>
            <person name="Sibley D."/>
            <person name="Venepally P."/>
            <person name="Hadjithomas M."/>
            <person name="Karamycheva S."/>
            <person name="Brunk B."/>
            <person name="Roos D."/>
            <person name="Caler E."/>
            <person name="Lorenzi H."/>
        </authorList>
    </citation>
    <scope>NUCLEOTIDE SEQUENCE</scope>
</reference>
<accession>A0A023B279</accession>
<keyword evidence="2" id="KW-1185">Reference proteome</keyword>
<dbReference type="VEuPathDB" id="CryptoDB:GNI_124510"/>
<name>A0A023B279_GRENI</name>
<dbReference type="EMBL" id="AFNH02000927">
    <property type="protein sequence ID" value="EZG51416.1"/>
    <property type="molecule type" value="Genomic_DNA"/>
</dbReference>
<dbReference type="AlphaFoldDB" id="A0A023B279"/>
<proteinExistence type="predicted"/>
<dbReference type="Proteomes" id="UP000019763">
    <property type="component" value="Unassembled WGS sequence"/>
</dbReference>
<protein>
    <submittedName>
        <fullName evidence="1">Uncharacterized protein</fullName>
    </submittedName>
</protein>